<keyword evidence="4" id="KW-1185">Reference proteome</keyword>
<accession>D7G3H1</accession>
<feature type="compositionally biased region" description="Acidic residues" evidence="2">
    <location>
        <begin position="612"/>
        <end position="622"/>
    </location>
</feature>
<feature type="region of interest" description="Disordered" evidence="2">
    <location>
        <begin position="377"/>
        <end position="411"/>
    </location>
</feature>
<organism evidence="3 4">
    <name type="scientific">Ectocarpus siliculosus</name>
    <name type="common">Brown alga</name>
    <name type="synonym">Conferva siliculosa</name>
    <dbReference type="NCBI Taxonomy" id="2880"/>
    <lineage>
        <taxon>Eukaryota</taxon>
        <taxon>Sar</taxon>
        <taxon>Stramenopiles</taxon>
        <taxon>Ochrophyta</taxon>
        <taxon>PX clade</taxon>
        <taxon>Phaeophyceae</taxon>
        <taxon>Ectocarpales</taxon>
        <taxon>Ectocarpaceae</taxon>
        <taxon>Ectocarpus</taxon>
    </lineage>
</organism>
<evidence type="ECO:0000313" key="4">
    <source>
        <dbReference type="Proteomes" id="UP000002630"/>
    </source>
</evidence>
<feature type="region of interest" description="Disordered" evidence="2">
    <location>
        <begin position="289"/>
        <end position="332"/>
    </location>
</feature>
<feature type="compositionally biased region" description="Low complexity" evidence="2">
    <location>
        <begin position="311"/>
        <end position="327"/>
    </location>
</feature>
<gene>
    <name evidence="3" type="ORF">Esi_0051_0052</name>
</gene>
<evidence type="ECO:0000256" key="1">
    <source>
        <dbReference type="SAM" id="Coils"/>
    </source>
</evidence>
<reference evidence="3 4" key="1">
    <citation type="journal article" date="2010" name="Nature">
        <title>The Ectocarpus genome and the independent evolution of multicellularity in brown algae.</title>
        <authorList>
            <person name="Cock J.M."/>
            <person name="Sterck L."/>
            <person name="Rouze P."/>
            <person name="Scornet D."/>
            <person name="Allen A.E."/>
            <person name="Amoutzias G."/>
            <person name="Anthouard V."/>
            <person name="Artiguenave F."/>
            <person name="Aury J.M."/>
            <person name="Badger J.H."/>
            <person name="Beszteri B."/>
            <person name="Billiau K."/>
            <person name="Bonnet E."/>
            <person name="Bothwell J.H."/>
            <person name="Bowler C."/>
            <person name="Boyen C."/>
            <person name="Brownlee C."/>
            <person name="Carrano C.J."/>
            <person name="Charrier B."/>
            <person name="Cho G.Y."/>
            <person name="Coelho S.M."/>
            <person name="Collen J."/>
            <person name="Corre E."/>
            <person name="Da Silva C."/>
            <person name="Delage L."/>
            <person name="Delaroque N."/>
            <person name="Dittami S.M."/>
            <person name="Doulbeau S."/>
            <person name="Elias M."/>
            <person name="Farnham G."/>
            <person name="Gachon C.M."/>
            <person name="Gschloessl B."/>
            <person name="Heesch S."/>
            <person name="Jabbari K."/>
            <person name="Jubin C."/>
            <person name="Kawai H."/>
            <person name="Kimura K."/>
            <person name="Kloareg B."/>
            <person name="Kupper F.C."/>
            <person name="Lang D."/>
            <person name="Le Bail A."/>
            <person name="Leblanc C."/>
            <person name="Lerouge P."/>
            <person name="Lohr M."/>
            <person name="Lopez P.J."/>
            <person name="Martens C."/>
            <person name="Maumus F."/>
            <person name="Michel G."/>
            <person name="Miranda-Saavedra D."/>
            <person name="Morales J."/>
            <person name="Moreau H."/>
            <person name="Motomura T."/>
            <person name="Nagasato C."/>
            <person name="Napoli C.A."/>
            <person name="Nelson D.R."/>
            <person name="Nyvall-Collen P."/>
            <person name="Peters A.F."/>
            <person name="Pommier C."/>
            <person name="Potin P."/>
            <person name="Poulain J."/>
            <person name="Quesneville H."/>
            <person name="Read B."/>
            <person name="Rensing S.A."/>
            <person name="Ritter A."/>
            <person name="Rousvoal S."/>
            <person name="Samanta M."/>
            <person name="Samson G."/>
            <person name="Schroeder D.C."/>
            <person name="Segurens B."/>
            <person name="Strittmatter M."/>
            <person name="Tonon T."/>
            <person name="Tregear J.W."/>
            <person name="Valentin K."/>
            <person name="von Dassow P."/>
            <person name="Yamagishi T."/>
            <person name="Van de Peer Y."/>
            <person name="Wincker P."/>
        </authorList>
    </citation>
    <scope>NUCLEOTIDE SEQUENCE [LARGE SCALE GENOMIC DNA]</scope>
    <source>
        <strain evidence="4">Ec32 / CCAP1310/4</strain>
    </source>
</reference>
<name>D7G3H1_ECTSI</name>
<dbReference type="Proteomes" id="UP000002630">
    <property type="component" value="Linkage Group LG24"/>
</dbReference>
<feature type="region of interest" description="Disordered" evidence="2">
    <location>
        <begin position="545"/>
        <end position="622"/>
    </location>
</feature>
<feature type="compositionally biased region" description="Polar residues" evidence="2">
    <location>
        <begin position="567"/>
        <end position="580"/>
    </location>
</feature>
<evidence type="ECO:0000313" key="3">
    <source>
        <dbReference type="EMBL" id="CBJ26969.1"/>
    </source>
</evidence>
<proteinExistence type="predicted"/>
<dbReference type="AlphaFoldDB" id="D7G3H1"/>
<keyword evidence="1" id="KW-0175">Coiled coil</keyword>
<sequence length="622" mass="66140">MAARKELRTLSKRMEQQCTREVDSGLALTAEKEKCDQLQARVLVLEEEVRAKAQRLSEWENMTDKQKTAVSELEKLKKALTMQLMEQRSMLEAKDKLVAKTQEKLARNAKMQNEGVRQVGILQKEISAKARMYSAVQAELGRLKTSLQHREALLKGAATRVMSVLDSANEKEHWLSAKNQVEAIVVPILERERLDGLDPDEAATEQSRQRVKMQFDKEIRRKQQQQQQAAQGFSSSAPGMLGACFGAPATGGGVASFLGGAPRLQSLNTGGFDGTDRLYVGCGDGDAAFEDNADQEGHQPSELGGGQPSKAADTSAADGAASGMGTTIGTPAMSAEPVQADRLISAMTAAEGIRQQQQQAVRLPRSSSLPARDGVITATGSARRRPETRGTITGKPAASTAPGDIRGSLRSPWAVKKGGVTRAVRRSSSSCSRFKNTAVAGGGMRVLLPGEGARDYSSLLRGSEALRGRELEARVATAEAEATWLARENHRITVESERVIGARDVEAKRAVGALTAELHKARAAAAAAGGARAGLRDLETHNQATSFSDDVDHGSSSSSRAGLRTGGESSARNTAVSGSTVVAVRLPSPGNTVGYSENISLTAPTPFISGMSEEDELSSLPN</sequence>
<feature type="coiled-coil region" evidence="1">
    <location>
        <begin position="28"/>
        <end position="55"/>
    </location>
</feature>
<evidence type="ECO:0000256" key="2">
    <source>
        <dbReference type="SAM" id="MobiDB-lite"/>
    </source>
</evidence>
<dbReference type="EMBL" id="FN649749">
    <property type="protein sequence ID" value="CBJ26969.1"/>
    <property type="molecule type" value="Genomic_DNA"/>
</dbReference>
<dbReference type="InParanoid" id="D7G3H1"/>
<feature type="compositionally biased region" description="Polar residues" evidence="2">
    <location>
        <begin position="589"/>
        <end position="603"/>
    </location>
</feature>
<dbReference type="EMBL" id="FN648719">
    <property type="protein sequence ID" value="CBJ26969.1"/>
    <property type="molecule type" value="Genomic_DNA"/>
</dbReference>
<protein>
    <submittedName>
        <fullName evidence="3">Uncharacterized protein</fullName>
    </submittedName>
</protein>